<accession>A0A3B6H7C1</accession>
<dbReference type="Gramene" id="TraesRN3D0101256200.1">
    <property type="protein sequence ID" value="TraesRN3D0101256200.1"/>
    <property type="gene ID" value="TraesRN3D0101256200"/>
</dbReference>
<organism evidence="1">
    <name type="scientific">Triticum aestivum</name>
    <name type="common">Wheat</name>
    <dbReference type="NCBI Taxonomy" id="4565"/>
    <lineage>
        <taxon>Eukaryota</taxon>
        <taxon>Viridiplantae</taxon>
        <taxon>Streptophyta</taxon>
        <taxon>Embryophyta</taxon>
        <taxon>Tracheophyta</taxon>
        <taxon>Spermatophyta</taxon>
        <taxon>Magnoliopsida</taxon>
        <taxon>Liliopsida</taxon>
        <taxon>Poales</taxon>
        <taxon>Poaceae</taxon>
        <taxon>BOP clade</taxon>
        <taxon>Pooideae</taxon>
        <taxon>Triticodae</taxon>
        <taxon>Triticeae</taxon>
        <taxon>Triticinae</taxon>
        <taxon>Triticum</taxon>
    </lineage>
</organism>
<dbReference type="SUPFAM" id="SSF52058">
    <property type="entry name" value="L domain-like"/>
    <property type="match status" value="1"/>
</dbReference>
<evidence type="ECO:0000313" key="1">
    <source>
        <dbReference type="EnsemblPlants" id="TraesCS3D02G542500.1.cds1"/>
    </source>
</evidence>
<dbReference type="InterPro" id="IPR032675">
    <property type="entry name" value="LRR_dom_sf"/>
</dbReference>
<proteinExistence type="predicted"/>
<dbReference type="Gene3D" id="3.80.10.10">
    <property type="entry name" value="Ribonuclease Inhibitor"/>
    <property type="match status" value="2"/>
</dbReference>
<reference evidence="1" key="2">
    <citation type="submission" date="2018-10" db="UniProtKB">
        <authorList>
            <consortium name="EnsemblPlants"/>
        </authorList>
    </citation>
    <scope>IDENTIFICATION</scope>
</reference>
<protein>
    <submittedName>
        <fullName evidence="1">Uncharacterized protein</fullName>
    </submittedName>
</protein>
<name>A0A3B6H7C1_WHEAT</name>
<dbReference type="PANTHER" id="PTHR36766">
    <property type="entry name" value="PLANT BROAD-SPECTRUM MILDEW RESISTANCE PROTEIN RPW8"/>
    <property type="match status" value="1"/>
</dbReference>
<dbReference type="STRING" id="4565.A0A3B6H7C1"/>
<dbReference type="EnsemblPlants" id="TraesCS3D02G542500.1">
    <property type="protein sequence ID" value="TraesCS3D02G542500.1.cds1"/>
    <property type="gene ID" value="TraesCS3D02G542500"/>
</dbReference>
<dbReference type="AlphaFoldDB" id="A0A3B6H7C1"/>
<sequence>MLCIYSLDETVLAFHNLTQLQSLTIKNCPPLAEKHLQMLTSLKTLDIDGSSITFQQVGEAVLWQLPVNRLEINGRWSGSWKEVTRLLTHLPELSHLSICGRGCEKVLTGLGLDVQQQTAASSAAKLQQQDTYRTTDPQQEIAQEVVVVDEEEREDDDDGLLLLPPAHLSYSLQELGIEDCPELVLRSHGTGLQFMGSLNTMNFLSALDLCPFPSTLQSLSLGGGMEGMETLAPLSNLTSLETLSIRDLGDAFRCDGLLPLLTQGQLTALSVSDSPKFFAGIQGPAPAQAVSKLQELVTDDIATVLTAPICRLLSSSLTKLSFHDKEVDRFSKEQEEALSLLTSLQGLKFGWCTKLRCLPAMKSLHKLTNLKRLEIWYCPAMRSLPKNGLPTSLQELEVFRCTNLRCLPEGLHKLTNLRILVLSSHEVAAKEWPSHLAARVRCPRLQK</sequence>
<dbReference type="SMR" id="A0A3B6H7C1"/>
<keyword evidence="2" id="KW-1185">Reference proteome</keyword>
<dbReference type="Gramene" id="TraesCS3D02G542500.1">
    <property type="protein sequence ID" value="TraesCS3D02G542500.1.cds1"/>
    <property type="gene ID" value="TraesCS3D02G542500"/>
</dbReference>
<reference evidence="1" key="1">
    <citation type="submission" date="2018-08" db="EMBL/GenBank/DDBJ databases">
        <authorList>
            <person name="Rossello M."/>
        </authorList>
    </citation>
    <scope>NUCLEOTIDE SEQUENCE [LARGE SCALE GENOMIC DNA]</scope>
    <source>
        <strain evidence="1">cv. Chinese Spring</strain>
    </source>
</reference>
<dbReference type="OrthoDB" id="695275at2759"/>
<dbReference type="OMA" id="CGRGCEK"/>
<evidence type="ECO:0000313" key="2">
    <source>
        <dbReference type="Proteomes" id="UP000019116"/>
    </source>
</evidence>
<dbReference type="Proteomes" id="UP000019116">
    <property type="component" value="Chromosome 3D"/>
</dbReference>
<dbReference type="PANTHER" id="PTHR36766:SF40">
    <property type="entry name" value="DISEASE RESISTANCE PROTEIN RGA3"/>
    <property type="match status" value="1"/>
</dbReference>
<dbReference type="Gramene" id="TraesCS3D03G1201800.1">
    <property type="protein sequence ID" value="TraesCS3D03G1201800.1.CDS1"/>
    <property type="gene ID" value="TraesCS3D03G1201800"/>
</dbReference>